<dbReference type="GO" id="GO:0005776">
    <property type="term" value="C:autophagosome"/>
    <property type="evidence" value="ECO:0007669"/>
    <property type="project" value="UniProtKB-SubCell"/>
</dbReference>
<protein>
    <recommendedName>
        <fullName evidence="13">Protein kinase domain-containing protein</fullName>
    </recommendedName>
</protein>
<dbReference type="AlphaFoldDB" id="A0AAN8T6G1"/>
<evidence type="ECO:0000256" key="2">
    <source>
        <dbReference type="ARBA" id="ARBA00022448"/>
    </source>
</evidence>
<dbReference type="InterPro" id="IPR056281">
    <property type="entry name" value="MIT_ATG1a/b/c"/>
</dbReference>
<keyword evidence="3" id="KW-0723">Serine/threonine-protein kinase</keyword>
<dbReference type="CDD" id="cd14009">
    <property type="entry name" value="STKc_ATG1_ULK_like"/>
    <property type="match status" value="1"/>
</dbReference>
<evidence type="ECO:0000256" key="7">
    <source>
        <dbReference type="ARBA" id="ARBA00022840"/>
    </source>
</evidence>
<dbReference type="Gene3D" id="1.10.510.10">
    <property type="entry name" value="Transferase(Phosphotransferase) domain 1"/>
    <property type="match status" value="1"/>
</dbReference>
<dbReference type="FunFam" id="3.30.200.20:FF:000003">
    <property type="entry name" value="Non-specific serine/threonine protein kinase"/>
    <property type="match status" value="1"/>
</dbReference>
<keyword evidence="10" id="KW-0968">Cytoplasmic vesicle</keyword>
<keyword evidence="8" id="KW-0653">Protein transport</keyword>
<organism evidence="14 15">
    <name type="scientific">Solanum bulbocastanum</name>
    <name type="common">Wild potato</name>
    <dbReference type="NCBI Taxonomy" id="147425"/>
    <lineage>
        <taxon>Eukaryota</taxon>
        <taxon>Viridiplantae</taxon>
        <taxon>Streptophyta</taxon>
        <taxon>Embryophyta</taxon>
        <taxon>Tracheophyta</taxon>
        <taxon>Spermatophyta</taxon>
        <taxon>Magnoliopsida</taxon>
        <taxon>eudicotyledons</taxon>
        <taxon>Gunneridae</taxon>
        <taxon>Pentapetalae</taxon>
        <taxon>asterids</taxon>
        <taxon>lamiids</taxon>
        <taxon>Solanales</taxon>
        <taxon>Solanaceae</taxon>
        <taxon>Solanoideae</taxon>
        <taxon>Solaneae</taxon>
        <taxon>Solanum</taxon>
    </lineage>
</organism>
<accession>A0AAN8T6G1</accession>
<dbReference type="GO" id="GO:0004674">
    <property type="term" value="F:protein serine/threonine kinase activity"/>
    <property type="evidence" value="ECO:0007669"/>
    <property type="project" value="UniProtKB-KW"/>
</dbReference>
<keyword evidence="4" id="KW-0808">Transferase</keyword>
<name>A0AAN8T6G1_SOLBU</name>
<evidence type="ECO:0000256" key="5">
    <source>
        <dbReference type="ARBA" id="ARBA00022741"/>
    </source>
</evidence>
<evidence type="ECO:0000256" key="11">
    <source>
        <dbReference type="PROSITE-ProRule" id="PRU10141"/>
    </source>
</evidence>
<dbReference type="SMART" id="SM00220">
    <property type="entry name" value="S_TKc"/>
    <property type="match status" value="1"/>
</dbReference>
<dbReference type="InterPro" id="IPR017441">
    <property type="entry name" value="Protein_kinase_ATP_BS"/>
</dbReference>
<evidence type="ECO:0000256" key="1">
    <source>
        <dbReference type="ARBA" id="ARBA00004419"/>
    </source>
</evidence>
<dbReference type="EMBL" id="JBANQN010000010">
    <property type="protein sequence ID" value="KAK6778598.1"/>
    <property type="molecule type" value="Genomic_DNA"/>
</dbReference>
<keyword evidence="7 11" id="KW-0067">ATP-binding</keyword>
<keyword evidence="9" id="KW-0072">Autophagy</keyword>
<comment type="subcellular location">
    <subcellularLocation>
        <location evidence="1">Cytoplasmic vesicle</location>
        <location evidence="1">Autophagosome</location>
    </subcellularLocation>
</comment>
<proteinExistence type="predicted"/>
<sequence>MDQSTSRGGKFVIRDYVVEKQIGAGSFSTVWLARHRVNGTEVAIKEIVTARLNSKLKESLKSEIVILQRISHPNIIHLHDMIEEPRKIYIVLEYCRGGDLSMYIQRRQGRIAEATAKHFMQQLASGLKVLCENNLIHRDLKPQNLLLSATDDNSTLKIADFGFARSLQPRVLAETLCGSPLYMAPEIMQLQKYDAKADLWSVGAILFQLVTGKTPFTGNNQIQLLQNIVRSTKLQFPLDAKNLSPHCIDLCQKLLRRNPVERLTFEEFFNHPFLAQKQPDELSRNQRPQRVIDGFSLAECNPVRCTEETFQEDGLPFSLDDDSSNPDGGPSFAGISLRSSCGFSHDAKDCRKEVTSASNKTGPPLNCSNINHTSNVIGSSPGQHRHSEGKLKESSSMDPRLCPRVADSFELIEREYVLVSGSLMDSSSSAGASRLSNTPFRSSCSLQASGNIDSRLSEPVVVAGPATNSIVLRLESPSSAPGSSQGSTNIVDPLEKPTDGIARIESLQHSASAITELVNEKIAAGKHLEAFSIELVMLAIWKQALHVCHTQAASAIEGSPNQKTAKLMGILRDSRVWPDIKKGTCNTLGPENVLSHIQRAFLSEVGKAEELAKHIEPGNSEVPDAMEMIFQSALDLGRKGAVDEYMGRTENAVVFYSKAVRLLAFLQVEAPSLILNPPFSLTNSDRYRLRSYIDVLNNRKSVSRSQIMTVLKREDQHCSP</sequence>
<dbReference type="GO" id="GO:0031410">
    <property type="term" value="C:cytoplasmic vesicle"/>
    <property type="evidence" value="ECO:0007669"/>
    <property type="project" value="UniProtKB-KW"/>
</dbReference>
<keyword evidence="5 11" id="KW-0547">Nucleotide-binding</keyword>
<dbReference type="GO" id="GO:0005524">
    <property type="term" value="F:ATP binding"/>
    <property type="evidence" value="ECO:0007669"/>
    <property type="project" value="UniProtKB-UniRule"/>
</dbReference>
<evidence type="ECO:0000256" key="4">
    <source>
        <dbReference type="ARBA" id="ARBA00022679"/>
    </source>
</evidence>
<dbReference type="GO" id="GO:0010506">
    <property type="term" value="P:regulation of autophagy"/>
    <property type="evidence" value="ECO:0007669"/>
    <property type="project" value="InterPro"/>
</dbReference>
<feature type="domain" description="Protein kinase" evidence="13">
    <location>
        <begin position="16"/>
        <end position="274"/>
    </location>
</feature>
<evidence type="ECO:0000256" key="9">
    <source>
        <dbReference type="ARBA" id="ARBA00023006"/>
    </source>
</evidence>
<evidence type="ECO:0000313" key="15">
    <source>
        <dbReference type="Proteomes" id="UP001371456"/>
    </source>
</evidence>
<dbReference type="Proteomes" id="UP001371456">
    <property type="component" value="Unassembled WGS sequence"/>
</dbReference>
<keyword evidence="2" id="KW-0813">Transport</keyword>
<evidence type="ECO:0000256" key="6">
    <source>
        <dbReference type="ARBA" id="ARBA00022777"/>
    </source>
</evidence>
<keyword evidence="6" id="KW-0418">Kinase</keyword>
<dbReference type="PROSITE" id="PS50011">
    <property type="entry name" value="PROTEIN_KINASE_DOM"/>
    <property type="match status" value="1"/>
</dbReference>
<dbReference type="GO" id="GO:0015031">
    <property type="term" value="P:protein transport"/>
    <property type="evidence" value="ECO:0007669"/>
    <property type="project" value="UniProtKB-KW"/>
</dbReference>
<dbReference type="InterPro" id="IPR000719">
    <property type="entry name" value="Prot_kinase_dom"/>
</dbReference>
<keyword evidence="15" id="KW-1185">Reference proteome</keyword>
<dbReference type="InterPro" id="IPR011009">
    <property type="entry name" value="Kinase-like_dom_sf"/>
</dbReference>
<evidence type="ECO:0000256" key="8">
    <source>
        <dbReference type="ARBA" id="ARBA00022927"/>
    </source>
</evidence>
<dbReference type="PANTHER" id="PTHR24348">
    <property type="entry name" value="SERINE/THREONINE-PROTEIN KINASE UNC-51-RELATED"/>
    <property type="match status" value="1"/>
</dbReference>
<feature type="binding site" evidence="11">
    <location>
        <position position="45"/>
    </location>
    <ligand>
        <name>ATP</name>
        <dbReference type="ChEBI" id="CHEBI:30616"/>
    </ligand>
</feature>
<gene>
    <name evidence="14" type="ORF">RDI58_025316</name>
</gene>
<dbReference type="FunFam" id="1.10.510.10:FF:000548">
    <property type="entry name" value="Serine/threonine-protein kinase ATG1"/>
    <property type="match status" value="1"/>
</dbReference>
<dbReference type="Pfam" id="PF00069">
    <property type="entry name" value="Pkinase"/>
    <property type="match status" value="1"/>
</dbReference>
<dbReference type="Pfam" id="PF24497">
    <property type="entry name" value="MIT_ATG1"/>
    <property type="match status" value="1"/>
</dbReference>
<evidence type="ECO:0000259" key="13">
    <source>
        <dbReference type="PROSITE" id="PS50011"/>
    </source>
</evidence>
<dbReference type="InterPro" id="IPR008271">
    <property type="entry name" value="Ser/Thr_kinase_AS"/>
</dbReference>
<feature type="compositionally biased region" description="Basic and acidic residues" evidence="12">
    <location>
        <begin position="385"/>
        <end position="395"/>
    </location>
</feature>
<evidence type="ECO:0000256" key="10">
    <source>
        <dbReference type="ARBA" id="ARBA00023329"/>
    </source>
</evidence>
<evidence type="ECO:0000313" key="14">
    <source>
        <dbReference type="EMBL" id="KAK6778598.1"/>
    </source>
</evidence>
<evidence type="ECO:0000256" key="3">
    <source>
        <dbReference type="ARBA" id="ARBA00022527"/>
    </source>
</evidence>
<feature type="compositionally biased region" description="Polar residues" evidence="12">
    <location>
        <begin position="355"/>
        <end position="382"/>
    </location>
</feature>
<dbReference type="InterPro" id="IPR045269">
    <property type="entry name" value="Atg1-like"/>
</dbReference>
<comment type="caution">
    <text evidence="14">The sequence shown here is derived from an EMBL/GenBank/DDBJ whole genome shotgun (WGS) entry which is preliminary data.</text>
</comment>
<feature type="region of interest" description="Disordered" evidence="12">
    <location>
        <begin position="354"/>
        <end position="399"/>
    </location>
</feature>
<dbReference type="GO" id="GO:0006914">
    <property type="term" value="P:autophagy"/>
    <property type="evidence" value="ECO:0007669"/>
    <property type="project" value="UniProtKB-KW"/>
</dbReference>
<dbReference type="PROSITE" id="PS00108">
    <property type="entry name" value="PROTEIN_KINASE_ST"/>
    <property type="match status" value="1"/>
</dbReference>
<reference evidence="14 15" key="1">
    <citation type="submission" date="2024-02" db="EMBL/GenBank/DDBJ databases">
        <title>de novo genome assembly of Solanum bulbocastanum strain 11H21.</title>
        <authorList>
            <person name="Hosaka A.J."/>
        </authorList>
    </citation>
    <scope>NUCLEOTIDE SEQUENCE [LARGE SCALE GENOMIC DNA]</scope>
    <source>
        <tissue evidence="14">Young leaves</tissue>
    </source>
</reference>
<dbReference type="PANTHER" id="PTHR24348:SF54">
    <property type="entry name" value="SERINE_THREONINE-PROTEIN KINASE ATG1C-LIKE"/>
    <property type="match status" value="1"/>
</dbReference>
<dbReference type="PROSITE" id="PS00107">
    <property type="entry name" value="PROTEIN_KINASE_ATP"/>
    <property type="match status" value="1"/>
</dbReference>
<evidence type="ECO:0000256" key="12">
    <source>
        <dbReference type="SAM" id="MobiDB-lite"/>
    </source>
</evidence>
<dbReference type="SUPFAM" id="SSF56112">
    <property type="entry name" value="Protein kinase-like (PK-like)"/>
    <property type="match status" value="1"/>
</dbReference>